<keyword evidence="5" id="KW-1185">Reference proteome</keyword>
<feature type="domain" description="Ribosomal protein eL8/eL30/eS12/Gadd45" evidence="1">
    <location>
        <begin position="10"/>
        <end position="83"/>
    </location>
</feature>
<dbReference type="AlphaFoldDB" id="A0AAP7A3U8"/>
<dbReference type="InterPro" id="IPR029064">
    <property type="entry name" value="Ribosomal_eL30-like_sf"/>
</dbReference>
<dbReference type="PRINTS" id="PR00884">
    <property type="entry name" value="RIBOSOMALHS6"/>
</dbReference>
<name>A0AAP7A3U8_PAEAL</name>
<dbReference type="GeneID" id="94488327"/>
<keyword evidence="3" id="KW-0689">Ribosomal protein</keyword>
<protein>
    <submittedName>
        <fullName evidence="3">50S ribosomal protein L7ae-like protein</fullName>
    </submittedName>
    <submittedName>
        <fullName evidence="2">Ribosomal L7Ae/L30e/S12e/Gadd45 family protein</fullName>
    </submittedName>
</protein>
<dbReference type="InterPro" id="IPR004038">
    <property type="entry name" value="Ribosomal_eL8/eL30/eS12/Gad45"/>
</dbReference>
<evidence type="ECO:0000259" key="1">
    <source>
        <dbReference type="Pfam" id="PF01248"/>
    </source>
</evidence>
<comment type="caution">
    <text evidence="3">The sequence shown here is derived from an EMBL/GenBank/DDBJ whole genome shotgun (WGS) entry which is preliminary data.</text>
</comment>
<dbReference type="EMBL" id="JABFOR010000025">
    <property type="protein sequence ID" value="NOJ72403.1"/>
    <property type="molecule type" value="Genomic_DNA"/>
</dbReference>
<evidence type="ECO:0000313" key="3">
    <source>
        <dbReference type="EMBL" id="NOJ72403.1"/>
    </source>
</evidence>
<evidence type="ECO:0000313" key="5">
    <source>
        <dbReference type="Proteomes" id="UP001527181"/>
    </source>
</evidence>
<dbReference type="Pfam" id="PF01248">
    <property type="entry name" value="Ribosomal_L7Ae"/>
    <property type="match status" value="1"/>
</dbReference>
<evidence type="ECO:0000313" key="2">
    <source>
        <dbReference type="EMBL" id="MCY9764173.1"/>
    </source>
</evidence>
<evidence type="ECO:0000313" key="4">
    <source>
        <dbReference type="Proteomes" id="UP000552038"/>
    </source>
</evidence>
<keyword evidence="3" id="KW-0687">Ribonucleoprotein</keyword>
<organism evidence="3 4">
    <name type="scientific">Paenibacillus alvei</name>
    <name type="common">Bacillus alvei</name>
    <dbReference type="NCBI Taxonomy" id="44250"/>
    <lineage>
        <taxon>Bacteria</taxon>
        <taxon>Bacillati</taxon>
        <taxon>Bacillota</taxon>
        <taxon>Bacilli</taxon>
        <taxon>Bacillales</taxon>
        <taxon>Paenibacillaceae</taxon>
        <taxon>Paenibacillus</taxon>
    </lineage>
</organism>
<dbReference type="GO" id="GO:0005840">
    <property type="term" value="C:ribosome"/>
    <property type="evidence" value="ECO:0007669"/>
    <property type="project" value="UniProtKB-KW"/>
</dbReference>
<dbReference type="RefSeq" id="WP_005544564.1">
    <property type="nucleotide sequence ID" value="NZ_JABFOR010000025.1"/>
</dbReference>
<accession>A0AAP7A3U8</accession>
<dbReference type="EMBL" id="JAMDNP010000078">
    <property type="protein sequence ID" value="MCY9764173.1"/>
    <property type="molecule type" value="Genomic_DNA"/>
</dbReference>
<dbReference type="SUPFAM" id="SSF55315">
    <property type="entry name" value="L30e-like"/>
    <property type="match status" value="1"/>
</dbReference>
<dbReference type="Proteomes" id="UP001527181">
    <property type="component" value="Unassembled WGS sequence"/>
</dbReference>
<sequence>MSNEKGLQDATIRIGTKQTLKMVELDKAIEVYIAEDADERVTSKVVSLCEKKGIKLTYVSTMRDLGKACGIEVGAAVAAVVEEE</sequence>
<dbReference type="Gene3D" id="3.30.1330.30">
    <property type="match status" value="1"/>
</dbReference>
<reference evidence="3 4" key="1">
    <citation type="submission" date="2020-05" db="EMBL/GenBank/DDBJ databases">
        <title>Whole genome sequencing and identification of novel metabolites from Paenibacillus alvei strain JR949.</title>
        <authorList>
            <person name="Rajendhran J."/>
            <person name="Sree Pranav P."/>
            <person name="Mahalakshmi B."/>
            <person name="Karthikeyan R."/>
        </authorList>
    </citation>
    <scope>NUCLEOTIDE SEQUENCE [LARGE SCALE GENOMIC DNA]</scope>
    <source>
        <strain evidence="3 4">JR949</strain>
    </source>
</reference>
<gene>
    <name evidence="3" type="ORF">HMI46_17800</name>
    <name evidence="2" type="ORF">M5X12_27070</name>
</gene>
<reference evidence="2 5" key="2">
    <citation type="submission" date="2022-05" db="EMBL/GenBank/DDBJ databases">
        <title>Genome Sequencing of Bee-Associated Microbes.</title>
        <authorList>
            <person name="Dunlap C."/>
        </authorList>
    </citation>
    <scope>NUCLEOTIDE SEQUENCE [LARGE SCALE GENOMIC DNA]</scope>
    <source>
        <strain evidence="2 5">NRRL B-04010</strain>
    </source>
</reference>
<proteinExistence type="predicted"/>
<dbReference type="Proteomes" id="UP000552038">
    <property type="component" value="Unassembled WGS sequence"/>
</dbReference>